<dbReference type="AlphaFoldDB" id="A0A8J3ZIS9"/>
<gene>
    <name evidence="1" type="ORF">Vau01_098170</name>
</gene>
<protein>
    <submittedName>
        <fullName evidence="1">Uncharacterized protein</fullName>
    </submittedName>
</protein>
<name>A0A8J3ZIS9_9ACTN</name>
<reference evidence="1" key="1">
    <citation type="submission" date="2021-01" db="EMBL/GenBank/DDBJ databases">
        <title>Whole genome shotgun sequence of Virgisporangium aurantiacum NBRC 16421.</title>
        <authorList>
            <person name="Komaki H."/>
            <person name="Tamura T."/>
        </authorList>
    </citation>
    <scope>NUCLEOTIDE SEQUENCE</scope>
    <source>
        <strain evidence="1">NBRC 16421</strain>
    </source>
</reference>
<proteinExistence type="predicted"/>
<evidence type="ECO:0000313" key="1">
    <source>
        <dbReference type="EMBL" id="GIJ62301.1"/>
    </source>
</evidence>
<sequence>MTGLRSEKAQVFANPTGTLTAVLTGHPVRVRNGDGSWSAVDTRLRRMPTGRSARWRRR</sequence>
<organism evidence="1 2">
    <name type="scientific">Virgisporangium aurantiacum</name>
    <dbReference type="NCBI Taxonomy" id="175570"/>
    <lineage>
        <taxon>Bacteria</taxon>
        <taxon>Bacillati</taxon>
        <taxon>Actinomycetota</taxon>
        <taxon>Actinomycetes</taxon>
        <taxon>Micromonosporales</taxon>
        <taxon>Micromonosporaceae</taxon>
        <taxon>Virgisporangium</taxon>
    </lineage>
</organism>
<comment type="caution">
    <text evidence="1">The sequence shown here is derived from an EMBL/GenBank/DDBJ whole genome shotgun (WGS) entry which is preliminary data.</text>
</comment>
<dbReference type="Proteomes" id="UP000612585">
    <property type="component" value="Unassembled WGS sequence"/>
</dbReference>
<accession>A0A8J3ZIS9</accession>
<keyword evidence="2" id="KW-1185">Reference proteome</keyword>
<dbReference type="EMBL" id="BOPG01000077">
    <property type="protein sequence ID" value="GIJ62301.1"/>
    <property type="molecule type" value="Genomic_DNA"/>
</dbReference>
<evidence type="ECO:0000313" key="2">
    <source>
        <dbReference type="Proteomes" id="UP000612585"/>
    </source>
</evidence>